<evidence type="ECO:0000313" key="1">
    <source>
        <dbReference type="EMBL" id="HIT50069.1"/>
    </source>
</evidence>
<protein>
    <submittedName>
        <fullName evidence="1">Uncharacterized protein</fullName>
    </submittedName>
</protein>
<sequence>MFERWKRKKESTGCLGFYDTKPYDSFSYALVYAGQTLIKDEDKVHVYARNYKKTVFIIVLIDEETGVDVDRYRYETLKDALKEKGIEEGDSVIHLWVFQHDNEQTRAIAKVARTNTKTQFNQVLIFNYREVRLEYWRPVPKFYKLYDHYAEAIYYDLTAIDPLR</sequence>
<dbReference type="AlphaFoldDB" id="A0A9D1GRV0"/>
<organism evidence="1 2">
    <name type="scientific">Candidatus Pelethenecus faecipullorum</name>
    <dbReference type="NCBI Taxonomy" id="2840900"/>
    <lineage>
        <taxon>Bacteria</taxon>
        <taxon>Bacillati</taxon>
        <taxon>Mycoplasmatota</taxon>
        <taxon>Mollicutes</taxon>
        <taxon>Candidatus Pelethenecus</taxon>
    </lineage>
</organism>
<dbReference type="EMBL" id="DVLF01000107">
    <property type="protein sequence ID" value="HIT50069.1"/>
    <property type="molecule type" value="Genomic_DNA"/>
</dbReference>
<evidence type="ECO:0000313" key="2">
    <source>
        <dbReference type="Proteomes" id="UP000886758"/>
    </source>
</evidence>
<reference evidence="1" key="2">
    <citation type="journal article" date="2021" name="PeerJ">
        <title>Extensive microbial diversity within the chicken gut microbiome revealed by metagenomics and culture.</title>
        <authorList>
            <person name="Gilroy R."/>
            <person name="Ravi A."/>
            <person name="Getino M."/>
            <person name="Pursley I."/>
            <person name="Horton D.L."/>
            <person name="Alikhan N.F."/>
            <person name="Baker D."/>
            <person name="Gharbi K."/>
            <person name="Hall N."/>
            <person name="Watson M."/>
            <person name="Adriaenssens E.M."/>
            <person name="Foster-Nyarko E."/>
            <person name="Jarju S."/>
            <person name="Secka A."/>
            <person name="Antonio M."/>
            <person name="Oren A."/>
            <person name="Chaudhuri R.R."/>
            <person name="La Ragione R."/>
            <person name="Hildebrand F."/>
            <person name="Pallen M.J."/>
        </authorList>
    </citation>
    <scope>NUCLEOTIDE SEQUENCE</scope>
    <source>
        <strain evidence="1">ChiW17-6978</strain>
    </source>
</reference>
<name>A0A9D1GRV0_9MOLU</name>
<accession>A0A9D1GRV0</accession>
<reference evidence="1" key="1">
    <citation type="submission" date="2020-10" db="EMBL/GenBank/DDBJ databases">
        <authorList>
            <person name="Gilroy R."/>
        </authorList>
    </citation>
    <scope>NUCLEOTIDE SEQUENCE</scope>
    <source>
        <strain evidence="1">ChiW17-6978</strain>
    </source>
</reference>
<gene>
    <name evidence="1" type="ORF">IAD46_03480</name>
</gene>
<proteinExistence type="predicted"/>
<dbReference type="Proteomes" id="UP000886758">
    <property type="component" value="Unassembled WGS sequence"/>
</dbReference>
<comment type="caution">
    <text evidence="1">The sequence shown here is derived from an EMBL/GenBank/DDBJ whole genome shotgun (WGS) entry which is preliminary data.</text>
</comment>